<evidence type="ECO:0000313" key="2">
    <source>
        <dbReference type="EMBL" id="MDN3619600.1"/>
    </source>
</evidence>
<protein>
    <submittedName>
        <fullName evidence="2">SMI1/KNR4 family protein</fullName>
    </submittedName>
</protein>
<dbReference type="Gene3D" id="3.40.1580.10">
    <property type="entry name" value="SMI1/KNR4-like"/>
    <property type="match status" value="1"/>
</dbReference>
<dbReference type="EMBL" id="JAUFQH010000006">
    <property type="protein sequence ID" value="MDN3619600.1"/>
    <property type="molecule type" value="Genomic_DNA"/>
</dbReference>
<dbReference type="SUPFAM" id="SSF160631">
    <property type="entry name" value="SMI1/KNR4-like"/>
    <property type="match status" value="1"/>
</dbReference>
<feature type="domain" description="Knr4/Smi1-like" evidence="1">
    <location>
        <begin position="205"/>
        <end position="336"/>
    </location>
</feature>
<organism evidence="2 3">
    <name type="scientific">Polaribacter sejongensis</name>
    <dbReference type="NCBI Taxonomy" id="985043"/>
    <lineage>
        <taxon>Bacteria</taxon>
        <taxon>Pseudomonadati</taxon>
        <taxon>Bacteroidota</taxon>
        <taxon>Flavobacteriia</taxon>
        <taxon>Flavobacteriales</taxon>
        <taxon>Flavobacteriaceae</taxon>
    </lineage>
</organism>
<dbReference type="SMART" id="SM00860">
    <property type="entry name" value="SMI1_KNR4"/>
    <property type="match status" value="1"/>
</dbReference>
<dbReference type="RefSeq" id="WP_261973099.1">
    <property type="nucleotide sequence ID" value="NZ_CP103460.1"/>
</dbReference>
<dbReference type="AlphaFoldDB" id="A0AAJ1QWV7"/>
<dbReference type="InterPro" id="IPR037883">
    <property type="entry name" value="Knr4/Smi1-like_sf"/>
</dbReference>
<sequence>MNNSIQYSEDFKLLKWNNFNFEPIEINTLSILEDPKHYKNSFTFRDAIIDAIETRSGKKTFKLSLITPDYKSSKKFYGIGFLEDRTVETFEIENTPIFEEWFINIQRFKSDDATKKCVPSIYNFSTSLYSSQPVSNIKNITFQENTGAFIDQFIPDQFIAEKLAKEKVDFLRPFIQLEAKINLEEVKQSFNALIAEKGLTIHPPKNNDAIYAQFEKEAGFPFPAIIKEYLTLHNGIDRCAIMGAEDIYNEWKDWKKCYDDWTQEGLFSTFYINKDKALLMYTTPYWIPFFDLEDGNFLAFDFAPNTKGKAGQIIRFGADVETGYIEAEDLNTFLKSLMGNEGEIEENEWFFVE</sequence>
<dbReference type="InterPro" id="IPR018958">
    <property type="entry name" value="Knr4/Smi1-like_dom"/>
</dbReference>
<dbReference type="PANTHER" id="PTHR47432:SF1">
    <property type="entry name" value="CELL WALL ASSEMBLY REGULATOR SMI1"/>
    <property type="match status" value="1"/>
</dbReference>
<accession>A0AAJ1QWV7</accession>
<dbReference type="Proteomes" id="UP001228636">
    <property type="component" value="Unassembled WGS sequence"/>
</dbReference>
<proteinExistence type="predicted"/>
<name>A0AAJ1QWV7_9FLAO</name>
<evidence type="ECO:0000259" key="1">
    <source>
        <dbReference type="SMART" id="SM00860"/>
    </source>
</evidence>
<dbReference type="InterPro" id="IPR051873">
    <property type="entry name" value="KNR4/SMI1_regulator"/>
</dbReference>
<evidence type="ECO:0000313" key="3">
    <source>
        <dbReference type="Proteomes" id="UP001228636"/>
    </source>
</evidence>
<gene>
    <name evidence="2" type="ORF">QWY81_09060</name>
</gene>
<reference evidence="2 3" key="1">
    <citation type="journal article" date="2014" name="Int. J. Syst. Evol. Microbiol.">
        <title>Complete genome sequence of Corynebacterium casei LMG S-19264T (=DSM 44701T), isolated from a smear-ripened cheese.</title>
        <authorList>
            <consortium name="US DOE Joint Genome Institute (JGI-PGF)"/>
            <person name="Walter F."/>
            <person name="Albersmeier A."/>
            <person name="Kalinowski J."/>
            <person name="Ruckert C."/>
        </authorList>
    </citation>
    <scope>NUCLEOTIDE SEQUENCE [LARGE SCALE GENOMIC DNA]</scope>
    <source>
        <strain evidence="2 3">CECT 8670</strain>
    </source>
</reference>
<dbReference type="PANTHER" id="PTHR47432">
    <property type="entry name" value="CELL WALL ASSEMBLY REGULATOR SMI1"/>
    <property type="match status" value="1"/>
</dbReference>
<comment type="caution">
    <text evidence="2">The sequence shown here is derived from an EMBL/GenBank/DDBJ whole genome shotgun (WGS) entry which is preliminary data.</text>
</comment>
<dbReference type="Pfam" id="PF09346">
    <property type="entry name" value="SMI1_KNR4"/>
    <property type="match status" value="1"/>
</dbReference>
<dbReference type="GO" id="GO:0043332">
    <property type="term" value="C:mating projection tip"/>
    <property type="evidence" value="ECO:0007669"/>
    <property type="project" value="TreeGrafter"/>
</dbReference>